<sequence length="152" mass="17156">MTPPLRLAVETSWWSATTMRSCLLPLLFPGAPSPLPPPLHLLPSLRTRIPLPSLRIIPTRFPNPHRRPSLISALLPDLQIPGPLRPAPWVPLPPSPRVYSAPTSHPGCCLQRPRQPPFPRPLRCLLLWLLPPPPWPFPTLRLCLRFLPLCHL</sequence>
<dbReference type="EMBL" id="JARJCM010000273">
    <property type="protein sequence ID" value="KAJ7020118.1"/>
    <property type="molecule type" value="Genomic_DNA"/>
</dbReference>
<accession>A0AAD6S422</accession>
<protein>
    <submittedName>
        <fullName evidence="1">Uncharacterized protein</fullName>
    </submittedName>
</protein>
<proteinExistence type="predicted"/>
<dbReference type="AlphaFoldDB" id="A0AAD6S422"/>
<comment type="caution">
    <text evidence="1">The sequence shown here is derived from an EMBL/GenBank/DDBJ whole genome shotgun (WGS) entry which is preliminary data.</text>
</comment>
<name>A0AAD6S422_9AGAR</name>
<gene>
    <name evidence="1" type="ORF">C8F04DRAFT_310503</name>
</gene>
<evidence type="ECO:0000313" key="1">
    <source>
        <dbReference type="EMBL" id="KAJ7020118.1"/>
    </source>
</evidence>
<reference evidence="1" key="1">
    <citation type="submission" date="2023-03" db="EMBL/GenBank/DDBJ databases">
        <title>Massive genome expansion in bonnet fungi (Mycena s.s.) driven by repeated elements and novel gene families across ecological guilds.</title>
        <authorList>
            <consortium name="Lawrence Berkeley National Laboratory"/>
            <person name="Harder C.B."/>
            <person name="Miyauchi S."/>
            <person name="Viragh M."/>
            <person name="Kuo A."/>
            <person name="Thoen E."/>
            <person name="Andreopoulos B."/>
            <person name="Lu D."/>
            <person name="Skrede I."/>
            <person name="Drula E."/>
            <person name="Henrissat B."/>
            <person name="Morin E."/>
            <person name="Kohler A."/>
            <person name="Barry K."/>
            <person name="LaButti K."/>
            <person name="Morin E."/>
            <person name="Salamov A."/>
            <person name="Lipzen A."/>
            <person name="Mereny Z."/>
            <person name="Hegedus B."/>
            <person name="Baldrian P."/>
            <person name="Stursova M."/>
            <person name="Weitz H."/>
            <person name="Taylor A."/>
            <person name="Grigoriev I.V."/>
            <person name="Nagy L.G."/>
            <person name="Martin F."/>
            <person name="Kauserud H."/>
        </authorList>
    </citation>
    <scope>NUCLEOTIDE SEQUENCE</scope>
    <source>
        <strain evidence="1">CBHHK200</strain>
    </source>
</reference>
<evidence type="ECO:0000313" key="2">
    <source>
        <dbReference type="Proteomes" id="UP001218188"/>
    </source>
</evidence>
<organism evidence="1 2">
    <name type="scientific">Mycena alexandri</name>
    <dbReference type="NCBI Taxonomy" id="1745969"/>
    <lineage>
        <taxon>Eukaryota</taxon>
        <taxon>Fungi</taxon>
        <taxon>Dikarya</taxon>
        <taxon>Basidiomycota</taxon>
        <taxon>Agaricomycotina</taxon>
        <taxon>Agaricomycetes</taxon>
        <taxon>Agaricomycetidae</taxon>
        <taxon>Agaricales</taxon>
        <taxon>Marasmiineae</taxon>
        <taxon>Mycenaceae</taxon>
        <taxon>Mycena</taxon>
    </lineage>
</organism>
<dbReference type="Proteomes" id="UP001218188">
    <property type="component" value="Unassembled WGS sequence"/>
</dbReference>
<keyword evidence="2" id="KW-1185">Reference proteome</keyword>